<feature type="domain" description="Pyridoxamine 5'-phosphate oxidase N-terminal" evidence="2">
    <location>
        <begin position="188"/>
        <end position="314"/>
    </location>
</feature>
<dbReference type="InterPro" id="IPR012349">
    <property type="entry name" value="Split_barrel_FMN-bd"/>
</dbReference>
<evidence type="ECO:0000256" key="1">
    <source>
        <dbReference type="ARBA" id="ARBA00023002"/>
    </source>
</evidence>
<sequence>MTTVGTPRPEQLSSPRGAPLTALHWADVRTRVAEAGDFLLAITDPDGRPHVVPVLGVWLDGTVCFATFRESRKARNLVRNNGCAVTVPGHDVDVVLEGVARLVRNAARLQKVADLFPVKYPWWHPFVRDGEFFDPADTALDDPRHVYAVEPAQVFAFGKEKGFSATRWRFQKRTFERKEKASMAAMTDDEWRSFVAAGTRLGHVALARADGRPHVTPVCFILDGDELAFALSPGSVKGRSLARDRRVAVCVSDERQPYSFVTVEGHARISAEPDQVKHVASGIAGRYYPALPAADIAESFVQEGFTAVRIGITTVIARSGLG</sequence>
<proteinExistence type="predicted"/>
<dbReference type="RefSeq" id="WP_169396972.1">
    <property type="nucleotide sequence ID" value="NZ_BAAAJH010000002.1"/>
</dbReference>
<dbReference type="PANTHER" id="PTHR35176:SF1">
    <property type="entry name" value="F420H(2)-DEPENDENT BILIVERDIN REDUCTASE"/>
    <property type="match status" value="1"/>
</dbReference>
<reference evidence="3 4" key="1">
    <citation type="submission" date="2020-04" db="EMBL/GenBank/DDBJ databases">
        <authorList>
            <person name="Klaysubun C."/>
            <person name="Duangmal K."/>
            <person name="Lipun K."/>
        </authorList>
    </citation>
    <scope>NUCLEOTIDE SEQUENCE [LARGE SCALE GENOMIC DNA]</scope>
    <source>
        <strain evidence="3 4">JCM 11839</strain>
    </source>
</reference>
<keyword evidence="1" id="KW-0560">Oxidoreductase</keyword>
<dbReference type="Pfam" id="PF01243">
    <property type="entry name" value="PNPOx_N"/>
    <property type="match status" value="2"/>
</dbReference>
<dbReference type="EMBL" id="JAAXKY010000054">
    <property type="protein sequence ID" value="NMH78905.1"/>
    <property type="molecule type" value="Genomic_DNA"/>
</dbReference>
<protein>
    <submittedName>
        <fullName evidence="3">TIGR03618 family F420-dependent PPOX class oxidoreductase</fullName>
    </submittedName>
</protein>
<dbReference type="Gene3D" id="2.30.110.10">
    <property type="entry name" value="Electron Transport, Fmn-binding Protein, Chain A"/>
    <property type="match status" value="2"/>
</dbReference>
<dbReference type="Proteomes" id="UP001296706">
    <property type="component" value="Unassembled WGS sequence"/>
</dbReference>
<dbReference type="NCBIfam" id="TIGR03618">
    <property type="entry name" value="Rv1155_F420"/>
    <property type="match status" value="1"/>
</dbReference>
<dbReference type="InterPro" id="IPR052019">
    <property type="entry name" value="F420H2_bilvrd_red/Heme_oxyg"/>
</dbReference>
<organism evidence="3 4">
    <name type="scientific">Pseudonocardia xinjiangensis</name>
    <dbReference type="NCBI Taxonomy" id="75289"/>
    <lineage>
        <taxon>Bacteria</taxon>
        <taxon>Bacillati</taxon>
        <taxon>Actinomycetota</taxon>
        <taxon>Actinomycetes</taxon>
        <taxon>Pseudonocardiales</taxon>
        <taxon>Pseudonocardiaceae</taxon>
        <taxon>Pseudonocardia</taxon>
    </lineage>
</organism>
<evidence type="ECO:0000259" key="2">
    <source>
        <dbReference type="Pfam" id="PF01243"/>
    </source>
</evidence>
<gene>
    <name evidence="3" type="ORF">HF577_17655</name>
</gene>
<keyword evidence="4" id="KW-1185">Reference proteome</keyword>
<dbReference type="SUPFAM" id="SSF50475">
    <property type="entry name" value="FMN-binding split barrel"/>
    <property type="match status" value="2"/>
</dbReference>
<dbReference type="PANTHER" id="PTHR35176">
    <property type="entry name" value="HEME OXYGENASE HI_0854-RELATED"/>
    <property type="match status" value="1"/>
</dbReference>
<name>A0ABX1RIH6_9PSEU</name>
<dbReference type="InterPro" id="IPR011576">
    <property type="entry name" value="Pyridox_Oxase_N"/>
</dbReference>
<evidence type="ECO:0000313" key="3">
    <source>
        <dbReference type="EMBL" id="NMH78905.1"/>
    </source>
</evidence>
<dbReference type="InterPro" id="IPR019920">
    <property type="entry name" value="F420-binding_dom_put"/>
</dbReference>
<comment type="caution">
    <text evidence="3">The sequence shown here is derived from an EMBL/GenBank/DDBJ whole genome shotgun (WGS) entry which is preliminary data.</text>
</comment>
<feature type="domain" description="Pyridoxamine 5'-phosphate oxidase N-terminal" evidence="2">
    <location>
        <begin position="29"/>
        <end position="155"/>
    </location>
</feature>
<evidence type="ECO:0000313" key="4">
    <source>
        <dbReference type="Proteomes" id="UP001296706"/>
    </source>
</evidence>
<accession>A0ABX1RIH6</accession>